<evidence type="ECO:0000256" key="3">
    <source>
        <dbReference type="SAM" id="Coils"/>
    </source>
</evidence>
<dbReference type="PANTHER" id="PTHR32089:SF112">
    <property type="entry name" value="LYSOZYME-LIKE PROTEIN-RELATED"/>
    <property type="match status" value="1"/>
</dbReference>
<dbReference type="GO" id="GO:0007165">
    <property type="term" value="P:signal transduction"/>
    <property type="evidence" value="ECO:0007669"/>
    <property type="project" value="UniProtKB-KW"/>
</dbReference>
<feature type="coiled-coil region" evidence="3">
    <location>
        <begin position="244"/>
        <end position="271"/>
    </location>
</feature>
<dbReference type="Gene3D" id="1.10.287.950">
    <property type="entry name" value="Methyl-accepting chemotaxis protein"/>
    <property type="match status" value="1"/>
</dbReference>
<evidence type="ECO:0000259" key="5">
    <source>
        <dbReference type="PROSITE" id="PS50111"/>
    </source>
</evidence>
<dbReference type="PANTHER" id="PTHR32089">
    <property type="entry name" value="METHYL-ACCEPTING CHEMOTAXIS PROTEIN MCPB"/>
    <property type="match status" value="1"/>
</dbReference>
<reference evidence="6 7" key="1">
    <citation type="journal article" date="2003" name="Proc. Natl. Acad. Sci. U.S.A.">
        <title>Complete genome sequence and analysis of Wolinella succinogenes.</title>
        <authorList>
            <person name="Baar C."/>
            <person name="Eppinger M."/>
            <person name="Raddatz G."/>
            <person name="Simon JM."/>
            <person name="Lanz C."/>
            <person name="Klimmek O."/>
            <person name="Nandakumar R."/>
            <person name="Gross R."/>
            <person name="Rosinus A."/>
            <person name="Keller H."/>
            <person name="Jagtap P."/>
            <person name="Linke B."/>
            <person name="Meyer F."/>
            <person name="Lederer H."/>
            <person name="Schuster S.C."/>
        </authorList>
    </citation>
    <scope>NUCLEOTIDE SEQUENCE [LARGE SCALE GENOMIC DNA]</scope>
    <source>
        <strain evidence="7">ATCC 29543 / DSM 1740 / CCUG 13145 / JCM 31913 / LMG 7466 / NCTC 11488 / FDC 602W</strain>
    </source>
</reference>
<keyword evidence="4" id="KW-1133">Transmembrane helix</keyword>
<feature type="transmembrane region" description="Helical" evidence="4">
    <location>
        <begin position="12"/>
        <end position="30"/>
    </location>
</feature>
<dbReference type="Proteomes" id="UP000000422">
    <property type="component" value="Chromosome"/>
</dbReference>
<feature type="transmembrane region" description="Helical" evidence="4">
    <location>
        <begin position="179"/>
        <end position="202"/>
    </location>
</feature>
<dbReference type="HOGENOM" id="CLU_000445_107_30_7"/>
<evidence type="ECO:0000313" key="7">
    <source>
        <dbReference type="Proteomes" id="UP000000422"/>
    </source>
</evidence>
<dbReference type="eggNOG" id="COG0840">
    <property type="taxonomic scope" value="Bacteria"/>
</dbReference>
<evidence type="ECO:0000313" key="6">
    <source>
        <dbReference type="EMBL" id="CAE10310.1"/>
    </source>
</evidence>
<gene>
    <name evidence="6" type="ordered locus">WS1229</name>
</gene>
<dbReference type="PROSITE" id="PS50111">
    <property type="entry name" value="CHEMOTAXIS_TRANSDUC_2"/>
    <property type="match status" value="1"/>
</dbReference>
<dbReference type="STRING" id="273121.WS1229"/>
<feature type="domain" description="Methyl-accepting transducer" evidence="5">
    <location>
        <begin position="327"/>
        <end position="542"/>
    </location>
</feature>
<keyword evidence="4" id="KW-0472">Membrane</keyword>
<dbReference type="KEGG" id="wsu:WS1229"/>
<keyword evidence="3" id="KW-0175">Coiled coil</keyword>
<dbReference type="Pfam" id="PF00015">
    <property type="entry name" value="MCPsignal"/>
    <property type="match status" value="1"/>
</dbReference>
<dbReference type="GO" id="GO:0016020">
    <property type="term" value="C:membrane"/>
    <property type="evidence" value="ECO:0007669"/>
    <property type="project" value="InterPro"/>
</dbReference>
<dbReference type="SUPFAM" id="SSF58104">
    <property type="entry name" value="Methyl-accepting chemotaxis protein (MCP) signaling domain"/>
    <property type="match status" value="1"/>
</dbReference>
<evidence type="ECO:0000256" key="4">
    <source>
        <dbReference type="SAM" id="Phobius"/>
    </source>
</evidence>
<protein>
    <submittedName>
        <fullName evidence="6">PUTATIVE MCP-TYPE SIGNAL TRANSDUCTION PROTEIN</fullName>
    </submittedName>
</protein>
<dbReference type="EMBL" id="BX571660">
    <property type="protein sequence ID" value="CAE10310.1"/>
    <property type="molecule type" value="Genomic_DNA"/>
</dbReference>
<organism evidence="7">
    <name type="scientific">Wolinella succinogenes (strain ATCC 29543 / DSM 1740 / CCUG 13145 / JCM 31913 / LMG 7466 / NCTC 11488 / FDC 602W)</name>
    <name type="common">Vibrio succinogenes</name>
    <dbReference type="NCBI Taxonomy" id="273121"/>
    <lineage>
        <taxon>Bacteria</taxon>
        <taxon>Pseudomonadati</taxon>
        <taxon>Campylobacterota</taxon>
        <taxon>Epsilonproteobacteria</taxon>
        <taxon>Campylobacterales</taxon>
        <taxon>Helicobacteraceae</taxon>
        <taxon>Wolinella</taxon>
    </lineage>
</organism>
<dbReference type="AlphaFoldDB" id="Q7M931"/>
<evidence type="ECO:0000256" key="2">
    <source>
        <dbReference type="PROSITE-ProRule" id="PRU00284"/>
    </source>
</evidence>
<sequence>MSSLNIKAKVTMATLFIFALLFSTWVMLYIKLNHIQETFERTDHELLIQDTLKSSIAEALQIGQALRNIHINPKDTKAVENLATAMEILSSHNQALNAASPEVFSAMKEGYEKFFGHTKALYEQAKRQEIISSTQIQENTGIWRGYKASLQKSIDAAAKSANENKKLFAEEIVSTTIQLSIAVAIVGIVILLIMLLGSSYFIKAIDKISHGLDGFFAYLEGLSQEARAIDFSSGDELGKMAAILNQKMARAQEQTNENRTLLNEVKKIAAEMKEGHFRNEVKCTCQDTSLMELKGLLNEIIQSVSQNVSGDLPRLLALLDSYAAQDFTARYENAKGKVAIALNQLGDSVSLMLSQNTHMALELEEKAKNLRASMETLSQGTNEQAASLEESAAAIEEMSSSMGGISHRAEEVSKQTEEIRNVIMIIRDIADQTNLLALNAAIEAARAGEHGRGFAVVADEVRKLAERTQKSLGEIEANTNVLVQSVNEMSDSIKEQAQGITQINEAIAQLDTVTQQNAGVADKTDGIATEVYELAEHTLREAGKKRYTKVAQGGESLR</sequence>
<proteinExistence type="predicted"/>
<name>Q7M931_WOLSU</name>
<keyword evidence="7" id="KW-1185">Reference proteome</keyword>
<dbReference type="SMART" id="SM00283">
    <property type="entry name" value="MA"/>
    <property type="match status" value="1"/>
</dbReference>
<evidence type="ECO:0000256" key="1">
    <source>
        <dbReference type="ARBA" id="ARBA00023224"/>
    </source>
</evidence>
<dbReference type="InterPro" id="IPR004089">
    <property type="entry name" value="MCPsignal_dom"/>
</dbReference>
<keyword evidence="4" id="KW-0812">Transmembrane</keyword>
<accession>Q7M931</accession>
<keyword evidence="1 2" id="KW-0807">Transducer</keyword>